<gene>
    <name evidence="1" type="ORF">C8A01DRAFT_21016</name>
</gene>
<proteinExistence type="predicted"/>
<protein>
    <submittedName>
        <fullName evidence="1">Uncharacterized protein</fullName>
    </submittedName>
</protein>
<dbReference type="AlphaFoldDB" id="A0AAN6SKL0"/>
<reference evidence="2" key="1">
    <citation type="journal article" date="2023" name="Mol. Phylogenet. Evol.">
        <title>Genome-scale phylogeny and comparative genomics of the fungal order Sordariales.</title>
        <authorList>
            <person name="Hensen N."/>
            <person name="Bonometti L."/>
            <person name="Westerberg I."/>
            <person name="Brannstrom I.O."/>
            <person name="Guillou S."/>
            <person name="Cros-Aarteil S."/>
            <person name="Calhoun S."/>
            <person name="Haridas S."/>
            <person name="Kuo A."/>
            <person name="Mondo S."/>
            <person name="Pangilinan J."/>
            <person name="Riley R."/>
            <person name="LaButti K."/>
            <person name="Andreopoulos B."/>
            <person name="Lipzen A."/>
            <person name="Chen C."/>
            <person name="Yan M."/>
            <person name="Daum C."/>
            <person name="Ng V."/>
            <person name="Clum A."/>
            <person name="Steindorff A."/>
            <person name="Ohm R.A."/>
            <person name="Martin F."/>
            <person name="Silar P."/>
            <person name="Natvig D.O."/>
            <person name="Lalanne C."/>
            <person name="Gautier V."/>
            <person name="Ament-Velasquez S.L."/>
            <person name="Kruys A."/>
            <person name="Hutchinson M.I."/>
            <person name="Powell A.J."/>
            <person name="Barry K."/>
            <person name="Miller A.N."/>
            <person name="Grigoriev I.V."/>
            <person name="Debuchy R."/>
            <person name="Gladieux P."/>
            <person name="Hiltunen Thoren M."/>
            <person name="Johannesson H."/>
        </authorList>
    </citation>
    <scope>NUCLEOTIDE SEQUENCE [LARGE SCALE GENOMIC DNA]</scope>
    <source>
        <strain evidence="2">CBS 284.82</strain>
    </source>
</reference>
<keyword evidence="2" id="KW-1185">Reference proteome</keyword>
<sequence>MRHRRVSVVARPRSNCQESLLSDRMLVYGSGQLQWVCRSAREVDGGMEPLMTGGGLDRLSVLHHPTVAVDRAQVYREWRDIVQEFSQRKLGDPSDKLNALEGLAHEFRRGTGDEYLAGLWRRDLICGLSWRQDGSARGSDTLLWNPSRVTPSWSWAKVDGPVGFCYAENCTAEVLDAAIIHNKIEGDYPNARLDILDGITLRARISRMTAAQLVPRFKTVNFDSEPVGFANYLYLDGGYTNPVFGYSPGTDGRTRVFAPDGLRLMELSWGRDGGRQNLAAESRGLVIVPVKGRPDLHMRVGFFEIALE</sequence>
<evidence type="ECO:0000313" key="2">
    <source>
        <dbReference type="Proteomes" id="UP001303115"/>
    </source>
</evidence>
<evidence type="ECO:0000313" key="1">
    <source>
        <dbReference type="EMBL" id="KAK4031826.1"/>
    </source>
</evidence>
<dbReference type="EMBL" id="MU854695">
    <property type="protein sequence ID" value="KAK4031826.1"/>
    <property type="molecule type" value="Genomic_DNA"/>
</dbReference>
<organism evidence="1 2">
    <name type="scientific">Parachaetomium inaequale</name>
    <dbReference type="NCBI Taxonomy" id="2588326"/>
    <lineage>
        <taxon>Eukaryota</taxon>
        <taxon>Fungi</taxon>
        <taxon>Dikarya</taxon>
        <taxon>Ascomycota</taxon>
        <taxon>Pezizomycotina</taxon>
        <taxon>Sordariomycetes</taxon>
        <taxon>Sordariomycetidae</taxon>
        <taxon>Sordariales</taxon>
        <taxon>Chaetomiaceae</taxon>
        <taxon>Parachaetomium</taxon>
    </lineage>
</organism>
<accession>A0AAN6SKL0</accession>
<dbReference type="PANTHER" id="PTHR33112">
    <property type="entry name" value="DOMAIN PROTEIN, PUTATIVE-RELATED"/>
    <property type="match status" value="1"/>
</dbReference>
<dbReference type="PANTHER" id="PTHR33112:SF16">
    <property type="entry name" value="HETEROKARYON INCOMPATIBILITY DOMAIN-CONTAINING PROTEIN"/>
    <property type="match status" value="1"/>
</dbReference>
<comment type="caution">
    <text evidence="1">The sequence shown here is derived from an EMBL/GenBank/DDBJ whole genome shotgun (WGS) entry which is preliminary data.</text>
</comment>
<dbReference type="Proteomes" id="UP001303115">
    <property type="component" value="Unassembled WGS sequence"/>
</dbReference>
<name>A0AAN6SKL0_9PEZI</name>